<dbReference type="AlphaFoldDB" id="A0A2S3ZQW2"/>
<dbReference type="InterPro" id="IPR048000">
    <property type="entry name" value="TnsA-like"/>
</dbReference>
<proteinExistence type="predicted"/>
<protein>
    <submittedName>
        <fullName evidence="1">Uncharacterized protein</fullName>
    </submittedName>
</protein>
<name>A0A2S3ZQW2_ARTGL</name>
<dbReference type="Proteomes" id="UP000237061">
    <property type="component" value="Unassembled WGS sequence"/>
</dbReference>
<gene>
    <name evidence="1" type="ORF">CVS27_20115</name>
</gene>
<evidence type="ECO:0000313" key="1">
    <source>
        <dbReference type="EMBL" id="POH71618.1"/>
    </source>
</evidence>
<reference evidence="1 2" key="1">
    <citation type="submission" date="2018-01" db="EMBL/GenBank/DDBJ databases">
        <title>Arthrobacter sp. nov., from glaciers in China.</title>
        <authorList>
            <person name="Liu Q."/>
            <person name="Xin Y.-H."/>
        </authorList>
    </citation>
    <scope>NUCLEOTIDE SEQUENCE [LARGE SCALE GENOMIC DNA]</scope>
    <source>
        <strain evidence="1 2">HLT2-12-2</strain>
    </source>
</reference>
<accession>A0A2S3ZQW2</accession>
<evidence type="ECO:0000313" key="2">
    <source>
        <dbReference type="Proteomes" id="UP000237061"/>
    </source>
</evidence>
<dbReference type="NCBIfam" id="NF033179">
    <property type="entry name" value="TnsA_like_Actin"/>
    <property type="match status" value="1"/>
</dbReference>
<comment type="caution">
    <text evidence="1">The sequence shown here is derived from an EMBL/GenBank/DDBJ whole genome shotgun (WGS) entry which is preliminary data.</text>
</comment>
<keyword evidence="2" id="KW-1185">Reference proteome</keyword>
<organism evidence="1 2">
    <name type="scientific">Arthrobacter glacialis</name>
    <dbReference type="NCBI Taxonomy" id="1664"/>
    <lineage>
        <taxon>Bacteria</taxon>
        <taxon>Bacillati</taxon>
        <taxon>Actinomycetota</taxon>
        <taxon>Actinomycetes</taxon>
        <taxon>Micrococcales</taxon>
        <taxon>Micrococcaceae</taxon>
        <taxon>Arthrobacter</taxon>
    </lineage>
</organism>
<sequence>MPDYFVRQAEGTGVVIDARTDALVKPADEDVFGATAQLCASVGWSYERLGELKSNSGANLRWIAGYRHPRCDREEFTCAILVRLNAAGSESIRELACAIGDPICVLPTVFHLIWRHQITTDLLGYPCTLRALSTRSRHDEQRQHSNVHRRSCFLPRRDLQPLRN</sequence>
<dbReference type="EMBL" id="PPXC01000028">
    <property type="protein sequence ID" value="POH71618.1"/>
    <property type="molecule type" value="Genomic_DNA"/>
</dbReference>